<gene>
    <name evidence="2" type="ORF">LOC62_03G004841</name>
</gene>
<evidence type="ECO:0000313" key="3">
    <source>
        <dbReference type="Proteomes" id="UP000827549"/>
    </source>
</evidence>
<keyword evidence="3" id="KW-1185">Reference proteome</keyword>
<dbReference type="PANTHER" id="PTHR37816">
    <property type="entry name" value="YALI0E33011P"/>
    <property type="match status" value="1"/>
</dbReference>
<dbReference type="GeneID" id="87808074"/>
<organism evidence="2 3">
    <name type="scientific">Vanrija pseudolonga</name>
    <dbReference type="NCBI Taxonomy" id="143232"/>
    <lineage>
        <taxon>Eukaryota</taxon>
        <taxon>Fungi</taxon>
        <taxon>Dikarya</taxon>
        <taxon>Basidiomycota</taxon>
        <taxon>Agaricomycotina</taxon>
        <taxon>Tremellomycetes</taxon>
        <taxon>Trichosporonales</taxon>
        <taxon>Trichosporonaceae</taxon>
        <taxon>Vanrija</taxon>
    </lineage>
</organism>
<evidence type="ECO:0000313" key="2">
    <source>
        <dbReference type="EMBL" id="WOO81313.1"/>
    </source>
</evidence>
<feature type="region of interest" description="Disordered" evidence="1">
    <location>
        <begin position="1"/>
        <end position="49"/>
    </location>
</feature>
<dbReference type="Gene3D" id="3.40.50.300">
    <property type="entry name" value="P-loop containing nucleotide triphosphate hydrolases"/>
    <property type="match status" value="1"/>
</dbReference>
<dbReference type="RefSeq" id="XP_062627345.1">
    <property type="nucleotide sequence ID" value="XM_062771361.1"/>
</dbReference>
<evidence type="ECO:0008006" key="4">
    <source>
        <dbReference type="Google" id="ProtNLM"/>
    </source>
</evidence>
<dbReference type="EMBL" id="CP086716">
    <property type="protein sequence ID" value="WOO81313.1"/>
    <property type="molecule type" value="Genomic_DNA"/>
</dbReference>
<name>A0AAF1BQS5_9TREE</name>
<sequence length="245" mass="26043">MPTPADGSEATTPARTAGAESTPAPAPAPTPTFAEYPPRRINLTGPAGSGKSTLAQRLAALLSLPHLELDSLFHGPGWVPRPGFAGDVEAWLRGHGEGWVVDGNYRKVRGLVWAPPAPDADDALPGADTVVILDLPKYTVLTSLFGRTMRRVLYGETLWNGNTETWANVLSTDPAQSVLAYCYTQFEEHRQRLVDAEREGRARGGVRFVRLRSREEVEGFVAELEAAAGVANTGAGAGTTGDGPS</sequence>
<reference evidence="2" key="1">
    <citation type="submission" date="2023-10" db="EMBL/GenBank/DDBJ databases">
        <authorList>
            <person name="Noh H."/>
        </authorList>
    </citation>
    <scope>NUCLEOTIDE SEQUENCE</scope>
    <source>
        <strain evidence="2">DUCC4014</strain>
    </source>
</reference>
<evidence type="ECO:0000256" key="1">
    <source>
        <dbReference type="SAM" id="MobiDB-lite"/>
    </source>
</evidence>
<protein>
    <recommendedName>
        <fullName evidence="4">Adenylate kinase</fullName>
    </recommendedName>
</protein>
<accession>A0AAF1BQS5</accession>
<dbReference type="PANTHER" id="PTHR37816:SF1">
    <property type="entry name" value="TOXIN"/>
    <property type="match status" value="1"/>
</dbReference>
<dbReference type="InterPro" id="IPR052922">
    <property type="entry name" value="Cytidylate_Kinase-2"/>
</dbReference>
<proteinExistence type="predicted"/>
<dbReference type="Proteomes" id="UP000827549">
    <property type="component" value="Chromosome 3"/>
</dbReference>
<dbReference type="AlphaFoldDB" id="A0AAF1BQS5"/>
<dbReference type="SUPFAM" id="SSF52540">
    <property type="entry name" value="P-loop containing nucleoside triphosphate hydrolases"/>
    <property type="match status" value="1"/>
</dbReference>
<dbReference type="InterPro" id="IPR027417">
    <property type="entry name" value="P-loop_NTPase"/>
</dbReference>